<dbReference type="OrthoDB" id="2214136at2759"/>
<dbReference type="GO" id="GO:0005506">
    <property type="term" value="F:iron ion binding"/>
    <property type="evidence" value="ECO:0007669"/>
    <property type="project" value="InterPro"/>
</dbReference>
<feature type="chain" id="PRO_5040417578" evidence="11">
    <location>
        <begin position="21"/>
        <end position="564"/>
    </location>
</feature>
<proteinExistence type="inferred from homology"/>
<evidence type="ECO:0000256" key="1">
    <source>
        <dbReference type="ARBA" id="ARBA00001971"/>
    </source>
</evidence>
<dbReference type="PRINTS" id="PR00385">
    <property type="entry name" value="P450"/>
</dbReference>
<name>A0A9P3PU03_LYOSH</name>
<comment type="caution">
    <text evidence="12">The sequence shown here is derived from an EMBL/GenBank/DDBJ whole genome shotgun (WGS) entry which is preliminary data.</text>
</comment>
<evidence type="ECO:0000256" key="5">
    <source>
        <dbReference type="ARBA" id="ARBA00022723"/>
    </source>
</evidence>
<dbReference type="PANTHER" id="PTHR46300">
    <property type="entry name" value="P450, PUTATIVE (EUROFUNG)-RELATED-RELATED"/>
    <property type="match status" value="1"/>
</dbReference>
<dbReference type="Gene3D" id="1.10.630.10">
    <property type="entry name" value="Cytochrome P450"/>
    <property type="match status" value="1"/>
</dbReference>
<keyword evidence="6 10" id="KW-0560">Oxidoreductase</keyword>
<evidence type="ECO:0000256" key="3">
    <source>
        <dbReference type="ARBA" id="ARBA00010617"/>
    </source>
</evidence>
<dbReference type="InterPro" id="IPR050364">
    <property type="entry name" value="Cytochrome_P450_fung"/>
</dbReference>
<dbReference type="Proteomes" id="UP001063166">
    <property type="component" value="Unassembled WGS sequence"/>
</dbReference>
<dbReference type="InterPro" id="IPR001128">
    <property type="entry name" value="Cyt_P450"/>
</dbReference>
<dbReference type="EMBL" id="BRPK01000010">
    <property type="protein sequence ID" value="GLB41539.1"/>
    <property type="molecule type" value="Genomic_DNA"/>
</dbReference>
<dbReference type="GO" id="GO:0016705">
    <property type="term" value="F:oxidoreductase activity, acting on paired donors, with incorporation or reduction of molecular oxygen"/>
    <property type="evidence" value="ECO:0007669"/>
    <property type="project" value="InterPro"/>
</dbReference>
<organism evidence="12 13">
    <name type="scientific">Lyophyllum shimeji</name>
    <name type="common">Hon-shimeji</name>
    <name type="synonym">Tricholoma shimeji</name>
    <dbReference type="NCBI Taxonomy" id="47721"/>
    <lineage>
        <taxon>Eukaryota</taxon>
        <taxon>Fungi</taxon>
        <taxon>Dikarya</taxon>
        <taxon>Basidiomycota</taxon>
        <taxon>Agaricomycotina</taxon>
        <taxon>Agaricomycetes</taxon>
        <taxon>Agaricomycetidae</taxon>
        <taxon>Agaricales</taxon>
        <taxon>Tricholomatineae</taxon>
        <taxon>Lyophyllaceae</taxon>
        <taxon>Lyophyllum</taxon>
    </lineage>
</organism>
<evidence type="ECO:0000256" key="11">
    <source>
        <dbReference type="SAM" id="SignalP"/>
    </source>
</evidence>
<dbReference type="InterPro" id="IPR002401">
    <property type="entry name" value="Cyt_P450_E_grp-I"/>
</dbReference>
<keyword evidence="7 9" id="KW-0408">Iron</keyword>
<evidence type="ECO:0000313" key="13">
    <source>
        <dbReference type="Proteomes" id="UP001063166"/>
    </source>
</evidence>
<comment type="cofactor">
    <cofactor evidence="1 9">
        <name>heme</name>
        <dbReference type="ChEBI" id="CHEBI:30413"/>
    </cofactor>
</comment>
<evidence type="ECO:0000256" key="6">
    <source>
        <dbReference type="ARBA" id="ARBA00023002"/>
    </source>
</evidence>
<feature type="signal peptide" evidence="11">
    <location>
        <begin position="1"/>
        <end position="20"/>
    </location>
</feature>
<keyword evidence="4 9" id="KW-0349">Heme</keyword>
<dbReference type="GO" id="GO:0020037">
    <property type="term" value="F:heme binding"/>
    <property type="evidence" value="ECO:0007669"/>
    <property type="project" value="InterPro"/>
</dbReference>
<dbReference type="CDD" id="cd11065">
    <property type="entry name" value="CYP64-like"/>
    <property type="match status" value="1"/>
</dbReference>
<keyword evidence="13" id="KW-1185">Reference proteome</keyword>
<evidence type="ECO:0000256" key="4">
    <source>
        <dbReference type="ARBA" id="ARBA00022617"/>
    </source>
</evidence>
<dbReference type="PROSITE" id="PS00086">
    <property type="entry name" value="CYTOCHROME_P450"/>
    <property type="match status" value="1"/>
</dbReference>
<evidence type="ECO:0000256" key="8">
    <source>
        <dbReference type="ARBA" id="ARBA00023033"/>
    </source>
</evidence>
<protein>
    <submittedName>
        <fullName evidence="12">Cytochrome p450</fullName>
    </submittedName>
</protein>
<comment type="similarity">
    <text evidence="3 10">Belongs to the cytochrome P450 family.</text>
</comment>
<dbReference type="SUPFAM" id="SSF48264">
    <property type="entry name" value="Cytochrome P450"/>
    <property type="match status" value="1"/>
</dbReference>
<evidence type="ECO:0000256" key="7">
    <source>
        <dbReference type="ARBA" id="ARBA00023004"/>
    </source>
</evidence>
<gene>
    <name evidence="12" type="ORF">LshimejAT787_1001390</name>
</gene>
<feature type="binding site" description="axial binding residue" evidence="9">
    <location>
        <position position="438"/>
    </location>
    <ligand>
        <name>heme</name>
        <dbReference type="ChEBI" id="CHEBI:30413"/>
    </ligand>
    <ligandPart>
        <name>Fe</name>
        <dbReference type="ChEBI" id="CHEBI:18248"/>
    </ligandPart>
</feature>
<dbReference type="InterPro" id="IPR036396">
    <property type="entry name" value="Cyt_P450_sf"/>
</dbReference>
<evidence type="ECO:0000313" key="12">
    <source>
        <dbReference type="EMBL" id="GLB41539.1"/>
    </source>
</evidence>
<comment type="pathway">
    <text evidence="2">Secondary metabolite biosynthesis.</text>
</comment>
<dbReference type="GO" id="GO:0004497">
    <property type="term" value="F:monooxygenase activity"/>
    <property type="evidence" value="ECO:0007669"/>
    <property type="project" value="UniProtKB-KW"/>
</dbReference>
<evidence type="ECO:0000256" key="2">
    <source>
        <dbReference type="ARBA" id="ARBA00005179"/>
    </source>
</evidence>
<sequence length="564" mass="62183">MAFTIPALALAIFTLSIAKARLSASTRRVPLPPGPPADPVIGHLRLIPSAGQDIFFYELSKIYGDVVHLKVMGRTLIVLNSVQAAVDLLNKRSYNYSDRPSLPIFNLFGLGDTLAIANYGHEFRLQRSIVQRFLSKEKCERDYHPVQTREAQVLAEALIVRPEDRLDLLLRFATAIIIDIGYGHQVTSTDDPFFKMAQDSSHVLATSGPPGSTPVDLFPILQYLPSWIPGTYYATFARRASSKFTTLREYPFLRVMEQLANGTAKPSFLASQLDVLSEDPQENAASIKRIQAAAAILYVAGGETTSSSLSFFFLAMVLFPECQKKAQEEIDSVVGTDRLPEFRDRDSLPYVECLLQETLRWNHATPSGVPHKTLEDDIYKGMLIPKGSTVIANTRSMTLDETVYKNPFDFEPSRFLPAPAGRGEPHPIGPFGFGRRICPGRHLATDSIWIAIATILATISISRAIGPDGKEVIPDAVPIAGGLTSHPKPFPCRLESRTSASLKILRQAVENAKVLMSYRAVDSLDEIYISSSEWSQALEKLEQATHDVIAGASLEGVSWDVKLI</sequence>
<evidence type="ECO:0000256" key="10">
    <source>
        <dbReference type="RuleBase" id="RU000461"/>
    </source>
</evidence>
<keyword evidence="8 10" id="KW-0503">Monooxygenase</keyword>
<accession>A0A9P3PU03</accession>
<keyword evidence="5 9" id="KW-0479">Metal-binding</keyword>
<reference evidence="12" key="1">
    <citation type="submission" date="2022-07" db="EMBL/GenBank/DDBJ databases">
        <title>The genome of Lyophyllum shimeji provides insight into the initial evolution of ectomycorrhizal fungal genome.</title>
        <authorList>
            <person name="Kobayashi Y."/>
            <person name="Shibata T."/>
            <person name="Hirakawa H."/>
            <person name="Shigenobu S."/>
            <person name="Nishiyama T."/>
            <person name="Yamada A."/>
            <person name="Hasebe M."/>
            <person name="Kawaguchi M."/>
        </authorList>
    </citation>
    <scope>NUCLEOTIDE SEQUENCE</scope>
    <source>
        <strain evidence="12">AT787</strain>
    </source>
</reference>
<keyword evidence="11" id="KW-0732">Signal</keyword>
<dbReference type="Pfam" id="PF00067">
    <property type="entry name" value="p450"/>
    <property type="match status" value="1"/>
</dbReference>
<dbReference type="PRINTS" id="PR00463">
    <property type="entry name" value="EP450I"/>
</dbReference>
<evidence type="ECO:0000256" key="9">
    <source>
        <dbReference type="PIRSR" id="PIRSR602401-1"/>
    </source>
</evidence>
<dbReference type="AlphaFoldDB" id="A0A9P3PU03"/>
<dbReference type="PANTHER" id="PTHR46300:SF5">
    <property type="entry name" value="CYTOCHROME P450"/>
    <property type="match status" value="1"/>
</dbReference>
<dbReference type="InterPro" id="IPR017972">
    <property type="entry name" value="Cyt_P450_CS"/>
</dbReference>